<dbReference type="EMBL" id="MCGR01000003">
    <property type="protein sequence ID" value="ORY90840.1"/>
    <property type="molecule type" value="Genomic_DNA"/>
</dbReference>
<comment type="caution">
    <text evidence="2">The sequence shown here is derived from an EMBL/GenBank/DDBJ whole genome shotgun (WGS) entry which is preliminary data.</text>
</comment>
<sequence length="424" mass="47122">MSPLSTAQQLPVEVIARIFLHTLFDDDQDGWENGNELVGWDSSSGAAPLALVCKAWYAPATALLYDSVDIRGSRAALGFLTTTRKRPELLKLLSSLVVGLGRLEDVADGSLGHVPASFVIMEVLESCSIVDQLVQLQIRPLHVAVGPRLAAFLARVKPRALVMSDRVVRPSPPWCHGLFDAVSWAEVLQRAERYDLDWDMEAVPLPLPVALPTLRLQHCSLRVSAEPEVFYHFYGALSGAHMRILRVYAEQTFPPKTLASSLAHLTRLRHLRYLCNPPLDHSPPLDPVLNPPLIDLLLPYLRRLETLDVSATEMTTRIFSDLPHTLRSVKINVFTPNGFAYTSSMADGLRNSPHSLEELVIVDSRARWATSDVEELDKACEERGIRFVFINDDLRAADFPTTSDEESASASEGFSDEEAVVRRD</sequence>
<accession>A0A1Y2G3E0</accession>
<dbReference type="AlphaFoldDB" id="A0A1Y2G3E0"/>
<dbReference type="Proteomes" id="UP000193467">
    <property type="component" value="Unassembled WGS sequence"/>
</dbReference>
<name>A0A1Y2G3E0_9BASI</name>
<protein>
    <submittedName>
        <fullName evidence="2">Uncharacterized protein</fullName>
    </submittedName>
</protein>
<gene>
    <name evidence="2" type="ORF">BCR35DRAFT_108026</name>
</gene>
<evidence type="ECO:0000256" key="1">
    <source>
        <dbReference type="SAM" id="MobiDB-lite"/>
    </source>
</evidence>
<proteinExistence type="predicted"/>
<evidence type="ECO:0000313" key="3">
    <source>
        <dbReference type="Proteomes" id="UP000193467"/>
    </source>
</evidence>
<feature type="region of interest" description="Disordered" evidence="1">
    <location>
        <begin position="400"/>
        <end position="424"/>
    </location>
</feature>
<keyword evidence="3" id="KW-1185">Reference proteome</keyword>
<evidence type="ECO:0000313" key="2">
    <source>
        <dbReference type="EMBL" id="ORY90840.1"/>
    </source>
</evidence>
<organism evidence="2 3">
    <name type="scientific">Leucosporidium creatinivorum</name>
    <dbReference type="NCBI Taxonomy" id="106004"/>
    <lineage>
        <taxon>Eukaryota</taxon>
        <taxon>Fungi</taxon>
        <taxon>Dikarya</taxon>
        <taxon>Basidiomycota</taxon>
        <taxon>Pucciniomycotina</taxon>
        <taxon>Microbotryomycetes</taxon>
        <taxon>Leucosporidiales</taxon>
        <taxon>Leucosporidium</taxon>
    </lineage>
</organism>
<reference evidence="2 3" key="1">
    <citation type="submission" date="2016-07" db="EMBL/GenBank/DDBJ databases">
        <title>Pervasive Adenine N6-methylation of Active Genes in Fungi.</title>
        <authorList>
            <consortium name="DOE Joint Genome Institute"/>
            <person name="Mondo S.J."/>
            <person name="Dannebaum R.O."/>
            <person name="Kuo R.C."/>
            <person name="Labutti K."/>
            <person name="Haridas S."/>
            <person name="Kuo A."/>
            <person name="Salamov A."/>
            <person name="Ahrendt S.R."/>
            <person name="Lipzen A."/>
            <person name="Sullivan W."/>
            <person name="Andreopoulos W.B."/>
            <person name="Clum A."/>
            <person name="Lindquist E."/>
            <person name="Daum C."/>
            <person name="Ramamoorthy G.K."/>
            <person name="Gryganskyi A."/>
            <person name="Culley D."/>
            <person name="Magnuson J.K."/>
            <person name="James T.Y."/>
            <person name="O'Malley M.A."/>
            <person name="Stajich J.E."/>
            <person name="Spatafora J.W."/>
            <person name="Visel A."/>
            <person name="Grigoriev I.V."/>
        </authorList>
    </citation>
    <scope>NUCLEOTIDE SEQUENCE [LARGE SCALE GENOMIC DNA]</scope>
    <source>
        <strain evidence="2 3">62-1032</strain>
    </source>
</reference>
<dbReference type="InParanoid" id="A0A1Y2G3E0"/>